<evidence type="ECO:0000313" key="2">
    <source>
        <dbReference type="EMBL" id="OUK03801.1"/>
    </source>
</evidence>
<dbReference type="AlphaFoldDB" id="A0A252CB43"/>
<proteinExistence type="predicted"/>
<sequence>MKKNKIDHLKDIGLAMSISLSLGIILNVLYFNLRGRYWFVFMNPLKKVSYETVDNATFSTIVYLLIGVFVWSIIWLYNTDRFGFTLPNLFHFLLSFAGFFLLYLFSYVPLGLPLKIAVIYFKTSFIPWDIVKPIMWIISSYLIIWGIFWLVQYVQVRKMNTEFNK</sequence>
<feature type="transmembrane region" description="Helical" evidence="1">
    <location>
        <begin position="130"/>
        <end position="151"/>
    </location>
</feature>
<dbReference type="RefSeq" id="WP_086583078.1">
    <property type="nucleotide sequence ID" value="NZ_JADPGL010000006.1"/>
</dbReference>
<evidence type="ECO:0000313" key="3">
    <source>
        <dbReference type="Proteomes" id="UP000194606"/>
    </source>
</evidence>
<gene>
    <name evidence="2" type="ORF">BZZ03_09105</name>
</gene>
<name>A0A252CB43_9LACT</name>
<keyword evidence="1" id="KW-1133">Transmembrane helix</keyword>
<keyword evidence="1" id="KW-0472">Membrane</keyword>
<protein>
    <submittedName>
        <fullName evidence="2">Uncharacterized protein</fullName>
    </submittedName>
</protein>
<dbReference type="EMBL" id="MUIZ01000006">
    <property type="protein sequence ID" value="OUK03801.1"/>
    <property type="molecule type" value="Genomic_DNA"/>
</dbReference>
<feature type="transmembrane region" description="Helical" evidence="1">
    <location>
        <begin position="56"/>
        <end position="77"/>
    </location>
</feature>
<dbReference type="Pfam" id="PF11457">
    <property type="entry name" value="DUF3021"/>
    <property type="match status" value="1"/>
</dbReference>
<feature type="transmembrane region" description="Helical" evidence="1">
    <location>
        <begin position="89"/>
        <end position="110"/>
    </location>
</feature>
<feature type="transmembrane region" description="Helical" evidence="1">
    <location>
        <begin position="12"/>
        <end position="33"/>
    </location>
</feature>
<evidence type="ECO:0000256" key="1">
    <source>
        <dbReference type="SAM" id="Phobius"/>
    </source>
</evidence>
<dbReference type="Proteomes" id="UP000194606">
    <property type="component" value="Unassembled WGS sequence"/>
</dbReference>
<organism evidence="2 3">
    <name type="scientific">Lactococcus petauri</name>
    <dbReference type="NCBI Taxonomy" id="1940789"/>
    <lineage>
        <taxon>Bacteria</taxon>
        <taxon>Bacillati</taxon>
        <taxon>Bacillota</taxon>
        <taxon>Bacilli</taxon>
        <taxon>Lactobacillales</taxon>
        <taxon>Streptococcaceae</taxon>
        <taxon>Lactococcus</taxon>
    </lineage>
</organism>
<reference evidence="2 3" key="1">
    <citation type="submission" date="2017-02" db="EMBL/GenBank/DDBJ databases">
        <authorList>
            <person name="Peterson S.W."/>
        </authorList>
    </citation>
    <scope>NUCLEOTIDE SEQUENCE [LARGE SCALE GENOMIC DNA]</scope>
    <source>
        <strain evidence="2">159469</strain>
    </source>
</reference>
<dbReference type="InterPro" id="IPR021560">
    <property type="entry name" value="DUF3021"/>
</dbReference>
<comment type="caution">
    <text evidence="2">The sequence shown here is derived from an EMBL/GenBank/DDBJ whole genome shotgun (WGS) entry which is preliminary data.</text>
</comment>
<keyword evidence="1" id="KW-0812">Transmembrane</keyword>
<accession>A0A252CB43</accession>